<organism evidence="3 4">
    <name type="scientific">Marinobacter confluentis</name>
    <dbReference type="NCBI Taxonomy" id="1697557"/>
    <lineage>
        <taxon>Bacteria</taxon>
        <taxon>Pseudomonadati</taxon>
        <taxon>Pseudomonadota</taxon>
        <taxon>Gammaproteobacteria</taxon>
        <taxon>Pseudomonadales</taxon>
        <taxon>Marinobacteraceae</taxon>
        <taxon>Marinobacter</taxon>
    </lineage>
</organism>
<evidence type="ECO:0000313" key="3">
    <source>
        <dbReference type="EMBL" id="TGN37509.1"/>
    </source>
</evidence>
<evidence type="ECO:0000313" key="4">
    <source>
        <dbReference type="Proteomes" id="UP000298325"/>
    </source>
</evidence>
<dbReference type="GO" id="GO:0006542">
    <property type="term" value="P:glutamine biosynthetic process"/>
    <property type="evidence" value="ECO:0007669"/>
    <property type="project" value="InterPro"/>
</dbReference>
<dbReference type="Pfam" id="PF03951">
    <property type="entry name" value="Gln-synt_N"/>
    <property type="match status" value="1"/>
</dbReference>
<reference evidence="3 4" key="1">
    <citation type="submission" date="2019-04" db="EMBL/GenBank/DDBJ databases">
        <authorList>
            <person name="Park S."/>
            <person name="Yoon J.-H."/>
        </authorList>
    </citation>
    <scope>NUCLEOTIDE SEQUENCE [LARGE SCALE GENOMIC DNA]</scope>
    <source>
        <strain evidence="3 4">HJM-18</strain>
    </source>
</reference>
<comment type="caution">
    <text evidence="3">The sequence shown here is derived from an EMBL/GenBank/DDBJ whole genome shotgun (WGS) entry which is preliminary data.</text>
</comment>
<dbReference type="InterPro" id="IPR008147">
    <property type="entry name" value="Gln_synt_N"/>
</dbReference>
<name>A0A4Z1B8F1_9GAMM</name>
<evidence type="ECO:0000256" key="1">
    <source>
        <dbReference type="PROSITE-ProRule" id="PRU01330"/>
    </source>
</evidence>
<dbReference type="SUPFAM" id="SSF54368">
    <property type="entry name" value="Glutamine synthetase, N-terminal domain"/>
    <property type="match status" value="1"/>
</dbReference>
<dbReference type="RefSeq" id="WP_210426348.1">
    <property type="nucleotide sequence ID" value="NZ_SRPF01000099.1"/>
</dbReference>
<keyword evidence="4" id="KW-1185">Reference proteome</keyword>
<comment type="similarity">
    <text evidence="1">Belongs to the glutamine synthetase family.</text>
</comment>
<dbReference type="Proteomes" id="UP000298325">
    <property type="component" value="Unassembled WGS sequence"/>
</dbReference>
<dbReference type="EMBL" id="SRPF01000099">
    <property type="protein sequence ID" value="TGN37509.1"/>
    <property type="molecule type" value="Genomic_DNA"/>
</dbReference>
<feature type="non-terminal residue" evidence="3">
    <location>
        <position position="57"/>
    </location>
</feature>
<accession>A0A4Z1B8F1</accession>
<dbReference type="InterPro" id="IPR036651">
    <property type="entry name" value="Gln_synt_N_sf"/>
</dbReference>
<protein>
    <submittedName>
        <fullName evidence="3">Glutamine synthetase</fullName>
        <ecNumber evidence="3">6.3.1.2</ecNumber>
    </submittedName>
</protein>
<dbReference type="AlphaFoldDB" id="A0A4Z1B8F1"/>
<proteinExistence type="inferred from homology"/>
<dbReference type="GO" id="GO:0004356">
    <property type="term" value="F:glutamine synthetase activity"/>
    <property type="evidence" value="ECO:0007669"/>
    <property type="project" value="UniProtKB-EC"/>
</dbReference>
<sequence length="57" mass="6489">MSKTTDLIKEHEVKWVDLRFTDSRGKEQHVTLPASEVDADFFTDGKMFDGSSIAGWK</sequence>
<gene>
    <name evidence="3" type="primary">glnA</name>
    <name evidence="3" type="ORF">E5Q11_17720</name>
</gene>
<dbReference type="Gene3D" id="3.10.20.70">
    <property type="entry name" value="Glutamine synthetase, N-terminal domain"/>
    <property type="match status" value="1"/>
</dbReference>
<keyword evidence="3" id="KW-0436">Ligase</keyword>
<evidence type="ECO:0000259" key="2">
    <source>
        <dbReference type="PROSITE" id="PS51986"/>
    </source>
</evidence>
<dbReference type="PROSITE" id="PS51986">
    <property type="entry name" value="GS_BETA_GRASP"/>
    <property type="match status" value="1"/>
</dbReference>
<feature type="domain" description="GS beta-grasp" evidence="2">
    <location>
        <begin position="11"/>
        <end position="57"/>
    </location>
</feature>
<dbReference type="EC" id="6.3.1.2" evidence="3"/>